<dbReference type="RefSeq" id="WP_265962276.1">
    <property type="nucleotide sequence ID" value="NZ_JAPEVI010000003.1"/>
</dbReference>
<sequence>MPIVSGNAEINSAVIAGNDKEFAERVRISGWVQGREDPDREPREIDAVLRTNTRADQNLSGDRSGTFATDIRTGGATLRIDQVAYPDLDIRKGDTVVALERPGLPEWEVSSVDPRGRGRMIVNLGDKS</sequence>
<protein>
    <submittedName>
        <fullName evidence="1">Uncharacterized protein</fullName>
    </submittedName>
</protein>
<organism evidence="1 2">
    <name type="scientific">Roseibium salinum</name>
    <dbReference type="NCBI Taxonomy" id="1604349"/>
    <lineage>
        <taxon>Bacteria</taxon>
        <taxon>Pseudomonadati</taxon>
        <taxon>Pseudomonadota</taxon>
        <taxon>Alphaproteobacteria</taxon>
        <taxon>Hyphomicrobiales</taxon>
        <taxon>Stappiaceae</taxon>
        <taxon>Roseibium</taxon>
    </lineage>
</organism>
<name>A0ABT3R052_9HYPH</name>
<evidence type="ECO:0000313" key="1">
    <source>
        <dbReference type="EMBL" id="MCX2722608.1"/>
    </source>
</evidence>
<accession>A0ABT3R052</accession>
<comment type="caution">
    <text evidence="1">The sequence shown here is derived from an EMBL/GenBank/DDBJ whole genome shotgun (WGS) entry which is preliminary data.</text>
</comment>
<proteinExistence type="predicted"/>
<reference evidence="1 2" key="1">
    <citation type="journal article" date="2016" name="Int. J. Syst. Evol. Microbiol.">
        <title>Labrenzia salina sp. nov., isolated from the rhizosphere of the halophyte Arthrocnemum macrostachyum.</title>
        <authorList>
            <person name="Camacho M."/>
            <person name="Redondo-Gomez S."/>
            <person name="Rodriguez-Llorente I."/>
            <person name="Rohde M."/>
            <person name="Sproer C."/>
            <person name="Schumann P."/>
            <person name="Klenk H.P."/>
            <person name="Montero-Calasanz M.D.C."/>
        </authorList>
    </citation>
    <scope>NUCLEOTIDE SEQUENCE [LARGE SCALE GENOMIC DNA]</scope>
    <source>
        <strain evidence="1 2">DSM 29163</strain>
    </source>
</reference>
<gene>
    <name evidence="1" type="ORF">ON753_09450</name>
</gene>
<keyword evidence="2" id="KW-1185">Reference proteome</keyword>
<dbReference type="Proteomes" id="UP001300261">
    <property type="component" value="Unassembled WGS sequence"/>
</dbReference>
<dbReference type="EMBL" id="JAPEVI010000003">
    <property type="protein sequence ID" value="MCX2722608.1"/>
    <property type="molecule type" value="Genomic_DNA"/>
</dbReference>
<evidence type="ECO:0000313" key="2">
    <source>
        <dbReference type="Proteomes" id="UP001300261"/>
    </source>
</evidence>